<protein>
    <recommendedName>
        <fullName evidence="2">HTH APSES-type domain-containing protein</fullName>
    </recommendedName>
</protein>
<dbReference type="AlphaFoldDB" id="A0AAD9I470"/>
<reference evidence="3" key="1">
    <citation type="journal article" date="2023" name="Mol. Plant Microbe Interact.">
        <title>Elucidating the Obligate Nature and Biological Capacity of an Invasive Fungal Corn Pathogen.</title>
        <authorList>
            <person name="MacCready J.S."/>
            <person name="Roggenkamp E.M."/>
            <person name="Gdanetz K."/>
            <person name="Chilvers M.I."/>
        </authorList>
    </citation>
    <scope>NUCLEOTIDE SEQUENCE</scope>
    <source>
        <strain evidence="3">PM02</strain>
    </source>
</reference>
<evidence type="ECO:0000259" key="2">
    <source>
        <dbReference type="PROSITE" id="PS51299"/>
    </source>
</evidence>
<feature type="compositionally biased region" description="Basic residues" evidence="1">
    <location>
        <begin position="667"/>
        <end position="677"/>
    </location>
</feature>
<dbReference type="GO" id="GO:0030907">
    <property type="term" value="C:MBF transcription complex"/>
    <property type="evidence" value="ECO:0007669"/>
    <property type="project" value="TreeGrafter"/>
</dbReference>
<dbReference type="EMBL" id="JAQQPM010000003">
    <property type="protein sequence ID" value="KAK2070270.1"/>
    <property type="molecule type" value="Genomic_DNA"/>
</dbReference>
<dbReference type="InterPro" id="IPR036887">
    <property type="entry name" value="HTH_APSES_sf"/>
</dbReference>
<accession>A0AAD9I470</accession>
<dbReference type="GO" id="GO:0033309">
    <property type="term" value="C:SBF transcription complex"/>
    <property type="evidence" value="ECO:0007669"/>
    <property type="project" value="TreeGrafter"/>
</dbReference>
<evidence type="ECO:0000256" key="1">
    <source>
        <dbReference type="SAM" id="MobiDB-lite"/>
    </source>
</evidence>
<dbReference type="GO" id="GO:0003677">
    <property type="term" value="F:DNA binding"/>
    <property type="evidence" value="ECO:0007669"/>
    <property type="project" value="InterPro"/>
</dbReference>
<feature type="compositionally biased region" description="Basic and acidic residues" evidence="1">
    <location>
        <begin position="559"/>
        <end position="570"/>
    </location>
</feature>
<sequence>MGSKHPSPTSAPHPQLQLQPSPSLAKSKAKGVVKFPPYEGKLDATALHELRRFHVHPFGDIQDYCRHIPYNSGKKDFYEKTGRESFEVFSYAFRMPGDEAEYTVMWDYNVGLVRMTPFFKCCNYSKTTPAKMLNMNPGLRDITHSITGGSIMAQGYWMPFACAKAICATFCHHIAGALIPIFGPSFPAECVPANSAKHGQMVIDPAIVAMSTREADAFRRLYSANAGSQDRRRPHPHDRYSYAGGMTSPARPDGPGRLGSRPYHVHVRHGSDYDVALSPRRSGQHPNRLAASDDWRRGRLGDDSPYATATDTDGEVHSGPETSPVTRARYMFGDGPHGSRALASPETPRSPVPALFRSYSHHRHHDHHDNDDRNSHPPQPPPSSGWTAANHALPRGDRASAGHDAAASPMPFPASCQPRPGAGGDSASPWLSAIPSLDGHGAARPTLPLPLPLTLHPLHHAAPPPPPPPTPPPHHLPASSPSRHRFLPFHSLPSSPYGRGRDLVVPDAAPWRGKRSADAAAMDGDGRAAHDHDHDHDHDHYPHPHPHPQSHPQSPRSVLSDRDHGVERRCPPPMSVPPPPPPSSSSSSSGGEDSDGPGPGERPCSGLDRSAAYMLMHLSVREDGRHRKAGGRGGTRPVDPAEKGADGRAVETRAGGASTLGALADAHRRKRRRATSM</sequence>
<dbReference type="PROSITE" id="PS51299">
    <property type="entry name" value="HTH_APSES"/>
    <property type="match status" value="1"/>
</dbReference>
<feature type="compositionally biased region" description="Low complexity" evidence="1">
    <location>
        <begin position="14"/>
        <end position="23"/>
    </location>
</feature>
<dbReference type="Gene3D" id="3.10.260.10">
    <property type="entry name" value="Transcription regulator HTH, APSES-type DNA-binding domain"/>
    <property type="match status" value="1"/>
</dbReference>
<evidence type="ECO:0000313" key="4">
    <source>
        <dbReference type="Proteomes" id="UP001217918"/>
    </source>
</evidence>
<dbReference type="Proteomes" id="UP001217918">
    <property type="component" value="Unassembled WGS sequence"/>
</dbReference>
<feature type="compositionally biased region" description="Basic and acidic residues" evidence="1">
    <location>
        <begin position="639"/>
        <end position="651"/>
    </location>
</feature>
<keyword evidence="4" id="KW-1185">Reference proteome</keyword>
<feature type="compositionally biased region" description="Pro residues" evidence="1">
    <location>
        <begin position="462"/>
        <end position="475"/>
    </location>
</feature>
<feature type="compositionally biased region" description="Basic and acidic residues" evidence="1">
    <location>
        <begin position="291"/>
        <end position="302"/>
    </location>
</feature>
<dbReference type="PANTHER" id="PTHR43828:SF5">
    <property type="entry name" value="TRANSCRIPTIONAL REPRESSOR XBP1"/>
    <property type="match status" value="1"/>
</dbReference>
<feature type="region of interest" description="Disordered" evidence="1">
    <location>
        <begin position="1"/>
        <end position="23"/>
    </location>
</feature>
<feature type="compositionally biased region" description="Basic and acidic residues" evidence="1">
    <location>
        <begin position="524"/>
        <end position="542"/>
    </location>
</feature>
<dbReference type="InterPro" id="IPR003163">
    <property type="entry name" value="Tscrpt_reg_HTH_APSES-type"/>
</dbReference>
<comment type="caution">
    <text evidence="3">The sequence shown here is derived from an EMBL/GenBank/DDBJ whole genome shotgun (WGS) entry which is preliminary data.</text>
</comment>
<proteinExistence type="predicted"/>
<evidence type="ECO:0000313" key="3">
    <source>
        <dbReference type="EMBL" id="KAK2070270.1"/>
    </source>
</evidence>
<dbReference type="PANTHER" id="PTHR43828">
    <property type="entry name" value="ASPARAGINASE"/>
    <property type="match status" value="1"/>
</dbReference>
<feature type="region of interest" description="Disordered" evidence="1">
    <location>
        <begin position="223"/>
        <end position="677"/>
    </location>
</feature>
<organism evidence="3 4">
    <name type="scientific">Phyllachora maydis</name>
    <dbReference type="NCBI Taxonomy" id="1825666"/>
    <lineage>
        <taxon>Eukaryota</taxon>
        <taxon>Fungi</taxon>
        <taxon>Dikarya</taxon>
        <taxon>Ascomycota</taxon>
        <taxon>Pezizomycotina</taxon>
        <taxon>Sordariomycetes</taxon>
        <taxon>Sordariomycetidae</taxon>
        <taxon>Phyllachorales</taxon>
        <taxon>Phyllachoraceae</taxon>
        <taxon>Phyllachora</taxon>
    </lineage>
</organism>
<dbReference type="GO" id="GO:0000981">
    <property type="term" value="F:DNA-binding transcription factor activity, RNA polymerase II-specific"/>
    <property type="evidence" value="ECO:0007669"/>
    <property type="project" value="UniProtKB-ARBA"/>
</dbReference>
<feature type="domain" description="HTH APSES-type" evidence="2">
    <location>
        <begin position="75"/>
        <end position="193"/>
    </location>
</feature>
<name>A0AAD9I470_9PEZI</name>
<feature type="compositionally biased region" description="Polar residues" evidence="1">
    <location>
        <begin position="1"/>
        <end position="12"/>
    </location>
</feature>
<dbReference type="SUPFAM" id="SSF54616">
    <property type="entry name" value="DNA-binding domain of Mlu1-box binding protein MBP1"/>
    <property type="match status" value="1"/>
</dbReference>
<feature type="compositionally biased region" description="Pro residues" evidence="1">
    <location>
        <begin position="571"/>
        <end position="583"/>
    </location>
</feature>
<gene>
    <name evidence="3" type="ORF">P8C59_004780</name>
</gene>
<dbReference type="InterPro" id="IPR051642">
    <property type="entry name" value="SWI6-like"/>
</dbReference>